<organism evidence="7 8">
    <name type="scientific">Muraenolepis orangiensis</name>
    <name type="common">Patagonian moray cod</name>
    <dbReference type="NCBI Taxonomy" id="630683"/>
    <lineage>
        <taxon>Eukaryota</taxon>
        <taxon>Metazoa</taxon>
        <taxon>Chordata</taxon>
        <taxon>Craniata</taxon>
        <taxon>Vertebrata</taxon>
        <taxon>Euteleostomi</taxon>
        <taxon>Actinopterygii</taxon>
        <taxon>Neopterygii</taxon>
        <taxon>Teleostei</taxon>
        <taxon>Neoteleostei</taxon>
        <taxon>Acanthomorphata</taxon>
        <taxon>Zeiogadaria</taxon>
        <taxon>Gadariae</taxon>
        <taxon>Gadiformes</taxon>
        <taxon>Muraenolepidoidei</taxon>
        <taxon>Muraenolepididae</taxon>
        <taxon>Muraenolepis</taxon>
    </lineage>
</organism>
<feature type="compositionally biased region" description="Basic and acidic residues" evidence="4">
    <location>
        <begin position="86"/>
        <end position="99"/>
    </location>
</feature>
<evidence type="ECO:0000313" key="8">
    <source>
        <dbReference type="Proteomes" id="UP001148018"/>
    </source>
</evidence>
<dbReference type="PANTHER" id="PTHR46319:SF4">
    <property type="entry name" value="ZINC FINGER FYVE DOMAIN-CONTAINING PROTEIN 9"/>
    <property type="match status" value="1"/>
</dbReference>
<dbReference type="InterPro" id="IPR000306">
    <property type="entry name" value="Znf_FYVE"/>
</dbReference>
<sequence>MLKFFSARDDENESLLGSITEDEVDAPSLMDSKHHWLSRPCLLVLKDGDIAKPALSCEQIQTQLPSRTAPPNGPTVRCLEEPSSVDFRKPEPKRPESRRWAGHPRGVAPHNLESQSQRLLQQLEEGNCTVTTISAWGERCLRPDSPLALSPAEEQEEDGGLQSPPSKEDSVVEEKEREESGLDQQQFCSGGAFGEAASASPTLGPDNERQLGRSGILSKERGAVLGEVAPVWIPDAQAQVCTKCQVKFTFTKRRHHCRAWSPPRGRRRVWFADEILSRRRAESAPTTPTREPTFSPLMRRAVGGPIRSPAGSPQTRRSQRPLETAINEACGPYGWSAAALVSSHIGSSSNLIPLDGLPPILTSTGELEKGRPKPLVFVLNANLLAMVKMGMHALGQVEVVVLLQCLPEEKSFPKDIFRHFIQLYRDALTGKVMKHLSLSLFRSSFLGSEEHAGFLYVCSTLQSLQGLPLPNQPYLFALLVHRAELAWAKAFPLRLMLRLGAEYRFYPCPLYNVRFRKALFGETGHTIMRLLVDFRNYRYSLPVVPGLTVDLEAQKTCIKIPKNSHNELMKVLNKSNDHVLAMGACFNEAADSHLICVQGEDGQYQTQAISIHNQPRKVTGSCFFVFSSALKASAGYLAKSSIVE</sequence>
<feature type="region of interest" description="Disordered" evidence="4">
    <location>
        <begin position="144"/>
        <end position="211"/>
    </location>
</feature>
<feature type="domain" description="Smad anchor for receptor activation-like C-terminal" evidence="6">
    <location>
        <begin position="469"/>
        <end position="644"/>
    </location>
</feature>
<gene>
    <name evidence="7" type="ORF">NHX12_032962</name>
</gene>
<dbReference type="SMART" id="SM00064">
    <property type="entry name" value="FYVE"/>
    <property type="match status" value="1"/>
</dbReference>
<dbReference type="Pfam" id="PF01363">
    <property type="entry name" value="FYVE"/>
    <property type="match status" value="1"/>
</dbReference>
<evidence type="ECO:0000256" key="2">
    <source>
        <dbReference type="ARBA" id="ARBA00022771"/>
    </source>
</evidence>
<keyword evidence="8" id="KW-1185">Reference proteome</keyword>
<feature type="compositionally biased region" description="Basic and acidic residues" evidence="4">
    <location>
        <begin position="166"/>
        <end position="180"/>
    </location>
</feature>
<dbReference type="InterPro" id="IPR013083">
    <property type="entry name" value="Znf_RING/FYVE/PHD"/>
</dbReference>
<evidence type="ECO:0000259" key="6">
    <source>
        <dbReference type="SMART" id="SM01421"/>
    </source>
</evidence>
<dbReference type="InterPro" id="IPR011011">
    <property type="entry name" value="Znf_FYVE_PHD"/>
</dbReference>
<feature type="domain" description="FYVE zinc finger" evidence="5">
    <location>
        <begin position="227"/>
        <end position="286"/>
    </location>
</feature>
<dbReference type="GO" id="GO:0016197">
    <property type="term" value="P:endosomal transport"/>
    <property type="evidence" value="ECO:0007669"/>
    <property type="project" value="TreeGrafter"/>
</dbReference>
<dbReference type="EMBL" id="JANIIK010000048">
    <property type="protein sequence ID" value="KAJ3598999.1"/>
    <property type="molecule type" value="Genomic_DNA"/>
</dbReference>
<evidence type="ECO:0000256" key="1">
    <source>
        <dbReference type="ARBA" id="ARBA00022723"/>
    </source>
</evidence>
<feature type="region of interest" description="Disordered" evidence="4">
    <location>
        <begin position="281"/>
        <end position="320"/>
    </location>
</feature>
<name>A0A9Q0E0R5_9TELE</name>
<evidence type="ECO:0000259" key="5">
    <source>
        <dbReference type="SMART" id="SM00064"/>
    </source>
</evidence>
<dbReference type="GO" id="GO:0008270">
    <property type="term" value="F:zinc ion binding"/>
    <property type="evidence" value="ECO:0007669"/>
    <property type="project" value="UniProtKB-KW"/>
</dbReference>
<reference evidence="7" key="1">
    <citation type="submission" date="2022-07" db="EMBL/GenBank/DDBJ databases">
        <title>Chromosome-level genome of Muraenolepis orangiensis.</title>
        <authorList>
            <person name="Kim J."/>
        </authorList>
    </citation>
    <scope>NUCLEOTIDE SEQUENCE</scope>
    <source>
        <strain evidence="7">KU_S4_2022</strain>
        <tissue evidence="7">Muscle</tissue>
    </source>
</reference>
<evidence type="ECO:0008006" key="9">
    <source>
        <dbReference type="Google" id="ProtNLM"/>
    </source>
</evidence>
<dbReference type="Gene3D" id="3.30.1360.220">
    <property type="entry name" value="Domain of unknown function (DUF3480), N-terminal subdomain"/>
    <property type="match status" value="1"/>
</dbReference>
<keyword evidence="1" id="KW-0479">Metal-binding</keyword>
<dbReference type="Gene3D" id="3.30.40.10">
    <property type="entry name" value="Zinc/RING finger domain, C3HC4 (zinc finger)"/>
    <property type="match status" value="1"/>
</dbReference>
<feature type="region of interest" description="Disordered" evidence="4">
    <location>
        <begin position="65"/>
        <end position="110"/>
    </location>
</feature>
<accession>A0A9Q0E0R5</accession>
<dbReference type="Pfam" id="PF11979">
    <property type="entry name" value="SARA_C"/>
    <property type="match status" value="1"/>
</dbReference>
<feature type="non-terminal residue" evidence="7">
    <location>
        <position position="644"/>
    </location>
</feature>
<keyword evidence="3" id="KW-0862">Zinc</keyword>
<dbReference type="OrthoDB" id="5872154at2759"/>
<dbReference type="InterPro" id="IPR022557">
    <property type="entry name" value="SARA-like_C"/>
</dbReference>
<evidence type="ECO:0000313" key="7">
    <source>
        <dbReference type="EMBL" id="KAJ3598999.1"/>
    </source>
</evidence>
<dbReference type="SMART" id="SM01421">
    <property type="entry name" value="DUF3480"/>
    <property type="match status" value="1"/>
</dbReference>
<dbReference type="GO" id="GO:0031901">
    <property type="term" value="C:early endosome membrane"/>
    <property type="evidence" value="ECO:0007669"/>
    <property type="project" value="TreeGrafter"/>
</dbReference>
<evidence type="ECO:0000256" key="4">
    <source>
        <dbReference type="SAM" id="MobiDB-lite"/>
    </source>
</evidence>
<dbReference type="AlphaFoldDB" id="A0A9Q0E0R5"/>
<comment type="caution">
    <text evidence="7">The sequence shown here is derived from an EMBL/GenBank/DDBJ whole genome shotgun (WGS) entry which is preliminary data.</text>
</comment>
<dbReference type="SUPFAM" id="SSF57903">
    <property type="entry name" value="FYVE/PHD zinc finger"/>
    <property type="match status" value="1"/>
</dbReference>
<dbReference type="PANTHER" id="PTHR46319">
    <property type="entry name" value="ZINC FINGER FYVE DOMAIN-CONTAINING PROTEIN"/>
    <property type="match status" value="1"/>
</dbReference>
<evidence type="ECO:0000256" key="3">
    <source>
        <dbReference type="ARBA" id="ARBA00022833"/>
    </source>
</evidence>
<protein>
    <recommendedName>
        <fullName evidence="9">FYVE zinc finger domain-containing protein</fullName>
    </recommendedName>
</protein>
<proteinExistence type="predicted"/>
<dbReference type="Proteomes" id="UP001148018">
    <property type="component" value="Unassembled WGS sequence"/>
</dbReference>
<keyword evidence="2" id="KW-0863">Zinc-finger</keyword>